<keyword evidence="2 5" id="KW-0812">Transmembrane</keyword>
<evidence type="ECO:0000259" key="6">
    <source>
        <dbReference type="Pfam" id="PF04932"/>
    </source>
</evidence>
<organism evidence="7">
    <name type="scientific">Eiseniibacteriota bacterium</name>
    <dbReference type="NCBI Taxonomy" id="2212470"/>
    <lineage>
        <taxon>Bacteria</taxon>
        <taxon>Candidatus Eiseniibacteriota</taxon>
    </lineage>
</organism>
<gene>
    <name evidence="7" type="ORF">ENR23_06890</name>
</gene>
<dbReference type="InterPro" id="IPR051533">
    <property type="entry name" value="WaaL-like"/>
</dbReference>
<feature type="transmembrane region" description="Helical" evidence="5">
    <location>
        <begin position="59"/>
        <end position="78"/>
    </location>
</feature>
<dbReference type="PANTHER" id="PTHR37422">
    <property type="entry name" value="TEICHURONIC ACID BIOSYNTHESIS PROTEIN TUAE"/>
    <property type="match status" value="1"/>
</dbReference>
<accession>A0A832I123</accession>
<feature type="transmembrane region" description="Helical" evidence="5">
    <location>
        <begin position="193"/>
        <end position="211"/>
    </location>
</feature>
<feature type="transmembrane region" description="Helical" evidence="5">
    <location>
        <begin position="295"/>
        <end position="311"/>
    </location>
</feature>
<keyword evidence="4 5" id="KW-0472">Membrane</keyword>
<feature type="transmembrane region" description="Helical" evidence="5">
    <location>
        <begin position="167"/>
        <end position="184"/>
    </location>
</feature>
<feature type="transmembrane region" description="Helical" evidence="5">
    <location>
        <begin position="428"/>
        <end position="446"/>
    </location>
</feature>
<keyword evidence="3 5" id="KW-1133">Transmembrane helix</keyword>
<dbReference type="EMBL" id="DSQF01000012">
    <property type="protein sequence ID" value="HGZ43139.1"/>
    <property type="molecule type" value="Genomic_DNA"/>
</dbReference>
<feature type="transmembrane region" description="Helical" evidence="5">
    <location>
        <begin position="98"/>
        <end position="117"/>
    </location>
</feature>
<evidence type="ECO:0000256" key="3">
    <source>
        <dbReference type="ARBA" id="ARBA00022989"/>
    </source>
</evidence>
<name>A0A832I123_UNCEI</name>
<reference evidence="7" key="1">
    <citation type="journal article" date="2020" name="mSystems">
        <title>Genome- and Community-Level Interaction Insights into Carbon Utilization and Element Cycling Functions of Hydrothermarchaeota in Hydrothermal Sediment.</title>
        <authorList>
            <person name="Zhou Z."/>
            <person name="Liu Y."/>
            <person name="Xu W."/>
            <person name="Pan J."/>
            <person name="Luo Z.H."/>
            <person name="Li M."/>
        </authorList>
    </citation>
    <scope>NUCLEOTIDE SEQUENCE [LARGE SCALE GENOMIC DNA]</scope>
    <source>
        <strain evidence="7">SpSt-381</strain>
    </source>
</reference>
<feature type="transmembrane region" description="Helical" evidence="5">
    <location>
        <begin position="256"/>
        <end position="289"/>
    </location>
</feature>
<evidence type="ECO:0000256" key="2">
    <source>
        <dbReference type="ARBA" id="ARBA00022692"/>
    </source>
</evidence>
<feature type="transmembrane region" description="Helical" evidence="5">
    <location>
        <begin position="28"/>
        <end position="47"/>
    </location>
</feature>
<feature type="domain" description="O-antigen ligase-related" evidence="6">
    <location>
        <begin position="261"/>
        <end position="404"/>
    </location>
</feature>
<proteinExistence type="predicted"/>
<protein>
    <recommendedName>
        <fullName evidence="6">O-antigen ligase-related domain-containing protein</fullName>
    </recommendedName>
</protein>
<sequence>MSGPLRGVSAVEDARRAARVQGERLGRAVLPALAAGLALAIVALFVVLDYGLDQSSHRLVKILAGASLVAGVLLRPHLGLLTLPVLTPFLPMLPKLPVPGINALNVALCTVFLAYAIPAAVRREPLFKAGRLGGLLVALVALAGLSIGRGAAFPSALDYDPGFAGQQLLRVSMTFVTYFIGLAMSREPRHRRALVWAVVAGLLVEAVYTILQGRTGRGGRAVGSIGQSNDLGAFLALFTVFSGALWFGVRAWTGRLVLVSALVAGTWGILLSVSRGAMAAVVAGLALVALFRSRMLLVLIGAALVTSPLWAPDYVKERVLSTQVEDETYDEVMLESSSRLRVDTWAAIVDIVLENPIIGVGFNGLGALLPEVGSARGVQVKDSAHSTFLRFLGEMGILGLGLFVWILVASARLGWAAWRQGRDAWERHVGLGFLAVTLATVVNCLFGDRFYQITISGNFWLLAAVVDNQLDREGERA</sequence>
<dbReference type="InterPro" id="IPR007016">
    <property type="entry name" value="O-antigen_ligase-rel_domated"/>
</dbReference>
<evidence type="ECO:0000256" key="1">
    <source>
        <dbReference type="ARBA" id="ARBA00004141"/>
    </source>
</evidence>
<dbReference type="Pfam" id="PF04932">
    <property type="entry name" value="Wzy_C"/>
    <property type="match status" value="1"/>
</dbReference>
<evidence type="ECO:0000256" key="5">
    <source>
        <dbReference type="SAM" id="Phobius"/>
    </source>
</evidence>
<evidence type="ECO:0000313" key="7">
    <source>
        <dbReference type="EMBL" id="HGZ43139.1"/>
    </source>
</evidence>
<feature type="transmembrane region" description="Helical" evidence="5">
    <location>
        <begin position="129"/>
        <end position="147"/>
    </location>
</feature>
<comment type="caution">
    <text evidence="7">The sequence shown here is derived from an EMBL/GenBank/DDBJ whole genome shotgun (WGS) entry which is preliminary data.</text>
</comment>
<feature type="transmembrane region" description="Helical" evidence="5">
    <location>
        <begin position="388"/>
        <end position="408"/>
    </location>
</feature>
<comment type="subcellular location">
    <subcellularLocation>
        <location evidence="1">Membrane</location>
        <topology evidence="1">Multi-pass membrane protein</topology>
    </subcellularLocation>
</comment>
<dbReference type="GO" id="GO:0016020">
    <property type="term" value="C:membrane"/>
    <property type="evidence" value="ECO:0007669"/>
    <property type="project" value="UniProtKB-SubCell"/>
</dbReference>
<evidence type="ECO:0000256" key="4">
    <source>
        <dbReference type="ARBA" id="ARBA00023136"/>
    </source>
</evidence>
<feature type="transmembrane region" description="Helical" evidence="5">
    <location>
        <begin position="231"/>
        <end position="249"/>
    </location>
</feature>
<dbReference type="PANTHER" id="PTHR37422:SF13">
    <property type="entry name" value="LIPOPOLYSACCHARIDE BIOSYNTHESIS PROTEIN PA4999-RELATED"/>
    <property type="match status" value="1"/>
</dbReference>
<dbReference type="AlphaFoldDB" id="A0A832I123"/>